<name>A0A9W7DMI7_AMBMO</name>
<gene>
    <name evidence="1" type="ORF">Amon01_000655900</name>
</gene>
<evidence type="ECO:0000313" key="2">
    <source>
        <dbReference type="Proteomes" id="UP001165063"/>
    </source>
</evidence>
<evidence type="ECO:0000313" key="1">
    <source>
        <dbReference type="EMBL" id="GMG41897.1"/>
    </source>
</evidence>
<dbReference type="Proteomes" id="UP001165063">
    <property type="component" value="Unassembled WGS sequence"/>
</dbReference>
<organism evidence="1 2">
    <name type="scientific">Ambrosiozyma monospora</name>
    <name type="common">Yeast</name>
    <name type="synonym">Endomycopsis monosporus</name>
    <dbReference type="NCBI Taxonomy" id="43982"/>
    <lineage>
        <taxon>Eukaryota</taxon>
        <taxon>Fungi</taxon>
        <taxon>Dikarya</taxon>
        <taxon>Ascomycota</taxon>
        <taxon>Saccharomycotina</taxon>
        <taxon>Pichiomycetes</taxon>
        <taxon>Pichiales</taxon>
        <taxon>Pichiaceae</taxon>
        <taxon>Ambrosiozyma</taxon>
    </lineage>
</organism>
<accession>A0A9W7DMI7</accession>
<dbReference type="EMBL" id="BSXU01004228">
    <property type="protein sequence ID" value="GMG41897.1"/>
    <property type="molecule type" value="Genomic_DNA"/>
</dbReference>
<sequence length="92" mass="10689">MQTLDNFILQKRNYNYEVKESIIKELSILGNRIWKEVKSCTSLTNHSSSNGAIEKWSEKLSDEVEMISEGYALRNYQVSNVKSVEKFLELLV</sequence>
<keyword evidence="2" id="KW-1185">Reference proteome</keyword>
<proteinExistence type="predicted"/>
<reference evidence="1" key="1">
    <citation type="submission" date="2023-04" db="EMBL/GenBank/DDBJ databases">
        <title>Ambrosiozyma monospora NBRC 1965.</title>
        <authorList>
            <person name="Ichikawa N."/>
            <person name="Sato H."/>
            <person name="Tonouchi N."/>
        </authorList>
    </citation>
    <scope>NUCLEOTIDE SEQUENCE</scope>
    <source>
        <strain evidence="1">NBRC 1965</strain>
    </source>
</reference>
<dbReference type="AlphaFoldDB" id="A0A9W7DMI7"/>
<comment type="caution">
    <text evidence="1">The sequence shown here is derived from an EMBL/GenBank/DDBJ whole genome shotgun (WGS) entry which is preliminary data.</text>
</comment>
<protein>
    <submittedName>
        <fullName evidence="1">Unnamed protein product</fullName>
    </submittedName>
</protein>